<reference evidence="1 2" key="1">
    <citation type="submission" date="2020-06" db="EMBL/GenBank/DDBJ databases">
        <title>Transcriptomic and genomic resources for Thalictrum thalictroides and T. hernandezii: Facilitating candidate gene discovery in an emerging model plant lineage.</title>
        <authorList>
            <person name="Arias T."/>
            <person name="Riano-Pachon D.M."/>
            <person name="Di Stilio V.S."/>
        </authorList>
    </citation>
    <scope>NUCLEOTIDE SEQUENCE [LARGE SCALE GENOMIC DNA]</scope>
    <source>
        <strain evidence="2">cv. WT478/WT964</strain>
        <tissue evidence="1">Leaves</tissue>
    </source>
</reference>
<accession>A0A7J6WPA7</accession>
<evidence type="ECO:0000313" key="2">
    <source>
        <dbReference type="Proteomes" id="UP000554482"/>
    </source>
</evidence>
<dbReference type="EMBL" id="JABWDY010012310">
    <property type="protein sequence ID" value="KAF5199209.1"/>
    <property type="molecule type" value="Genomic_DNA"/>
</dbReference>
<dbReference type="OrthoDB" id="2402896at2759"/>
<organism evidence="1 2">
    <name type="scientific">Thalictrum thalictroides</name>
    <name type="common">Rue-anemone</name>
    <name type="synonym">Anemone thalictroides</name>
    <dbReference type="NCBI Taxonomy" id="46969"/>
    <lineage>
        <taxon>Eukaryota</taxon>
        <taxon>Viridiplantae</taxon>
        <taxon>Streptophyta</taxon>
        <taxon>Embryophyta</taxon>
        <taxon>Tracheophyta</taxon>
        <taxon>Spermatophyta</taxon>
        <taxon>Magnoliopsida</taxon>
        <taxon>Ranunculales</taxon>
        <taxon>Ranunculaceae</taxon>
        <taxon>Thalictroideae</taxon>
        <taxon>Thalictrum</taxon>
    </lineage>
</organism>
<comment type="caution">
    <text evidence="1">The sequence shown here is derived from an EMBL/GenBank/DDBJ whole genome shotgun (WGS) entry which is preliminary data.</text>
</comment>
<protein>
    <submittedName>
        <fullName evidence="1">Uncharacterized protein</fullName>
    </submittedName>
</protein>
<proteinExistence type="predicted"/>
<keyword evidence="2" id="KW-1185">Reference proteome</keyword>
<evidence type="ECO:0000313" key="1">
    <source>
        <dbReference type="EMBL" id="KAF5199209.1"/>
    </source>
</evidence>
<gene>
    <name evidence="1" type="ORF">FRX31_011205</name>
</gene>
<dbReference type="Proteomes" id="UP000554482">
    <property type="component" value="Unassembled WGS sequence"/>
</dbReference>
<name>A0A7J6WPA7_THATH</name>
<sequence>MFFGSTIILREFVHQYAKAMDARRLKEKEEVKQSVPILFSNWVVEREARKIYTRNFFTLFQDEYKKTLDLRLQLDKVDRDVHTHIVEELGSRQRKRTITYSQSEEFVLCTYEVVFYSYGEAIRSDIDPLATTRYSELSNISQRLVAKGSKSNNMSSLLKSELLQVEESQTFFQELVQQQQQLISQNPQIGVATSNIYQHCQSLVEMPQRLSNQESCSLTPNIEDSFAMGQRLRNDFSYNQNNNQVYQPHCIFPPYQVLTFPRWNGFPSQSTSQQEFLEDYTLPINYHHNW</sequence>
<dbReference type="AlphaFoldDB" id="A0A7J6WPA7"/>